<evidence type="ECO:0000313" key="1">
    <source>
        <dbReference type="EMBL" id="KAH8034877.1"/>
    </source>
</evidence>
<dbReference type="Proteomes" id="UP000821866">
    <property type="component" value="Chromosome 11"/>
</dbReference>
<sequence length="141" mass="16377">MLARAVWPQDEYIVEYSLEYGLLRLSPATRQKLNISVKIVTLDPAKDSCFGDWFSRLLLDGFLGYDDVLMASLKNLAEREDNKGYVRNVVTGEHYRFISMWTSRTSYIAAAFIMLIFDLQQGRLRNVELLHQLPSWTDHLD</sequence>
<comment type="caution">
    <text evidence="1">The sequence shown here is derived from an EMBL/GenBank/DDBJ whole genome shotgun (WGS) entry which is preliminary data.</text>
</comment>
<evidence type="ECO:0000313" key="2">
    <source>
        <dbReference type="Proteomes" id="UP000821866"/>
    </source>
</evidence>
<dbReference type="PANTHER" id="PTHR21650:SF4">
    <property type="entry name" value="MEMBRALIN"/>
    <property type="match status" value="1"/>
</dbReference>
<proteinExistence type="predicted"/>
<name>A0A9J6EL82_RHIMP</name>
<accession>A0A9J6EL82</accession>
<reference evidence="1" key="2">
    <citation type="submission" date="2021-09" db="EMBL/GenBank/DDBJ databases">
        <authorList>
            <person name="Jia N."/>
            <person name="Wang J."/>
            <person name="Shi W."/>
            <person name="Du L."/>
            <person name="Sun Y."/>
            <person name="Zhan W."/>
            <person name="Jiang J."/>
            <person name="Wang Q."/>
            <person name="Zhang B."/>
            <person name="Ji P."/>
            <person name="Sakyi L.B."/>
            <person name="Cui X."/>
            <person name="Yuan T."/>
            <person name="Jiang B."/>
            <person name="Yang W."/>
            <person name="Lam T.T.-Y."/>
            <person name="Chang Q."/>
            <person name="Ding S."/>
            <person name="Wang X."/>
            <person name="Zhu J."/>
            <person name="Ruan X."/>
            <person name="Zhao L."/>
            <person name="Wei J."/>
            <person name="Que T."/>
            <person name="Du C."/>
            <person name="Cheng J."/>
            <person name="Dai P."/>
            <person name="Han X."/>
            <person name="Huang E."/>
            <person name="Gao Y."/>
            <person name="Liu J."/>
            <person name="Shao H."/>
            <person name="Ye R."/>
            <person name="Li L."/>
            <person name="Wei W."/>
            <person name="Wang X."/>
            <person name="Wang C."/>
            <person name="Huo Q."/>
            <person name="Li W."/>
            <person name="Guo W."/>
            <person name="Chen H."/>
            <person name="Chen S."/>
            <person name="Zhou L."/>
            <person name="Zhou L."/>
            <person name="Ni X."/>
            <person name="Tian J."/>
            <person name="Zhou Y."/>
            <person name="Sheng Y."/>
            <person name="Liu T."/>
            <person name="Pan Y."/>
            <person name="Xia L."/>
            <person name="Li J."/>
            <person name="Zhao F."/>
            <person name="Cao W."/>
        </authorList>
    </citation>
    <scope>NUCLEOTIDE SEQUENCE</scope>
    <source>
        <strain evidence="1">Rmic-2018</strain>
        <tissue evidence="1">Larvae</tissue>
    </source>
</reference>
<dbReference type="InterPro" id="IPR019144">
    <property type="entry name" value="Membralin"/>
</dbReference>
<keyword evidence="2" id="KW-1185">Reference proteome</keyword>
<gene>
    <name evidence="1" type="ORF">HPB51_003164</name>
</gene>
<dbReference type="GO" id="GO:1904294">
    <property type="term" value="P:positive regulation of ERAD pathway"/>
    <property type="evidence" value="ECO:0007669"/>
    <property type="project" value="TreeGrafter"/>
</dbReference>
<dbReference type="AlphaFoldDB" id="A0A9J6EL82"/>
<dbReference type="Pfam" id="PF09746">
    <property type="entry name" value="Membralin"/>
    <property type="match status" value="1"/>
</dbReference>
<protein>
    <submittedName>
        <fullName evidence="1">Uncharacterized protein</fullName>
    </submittedName>
</protein>
<dbReference type="GO" id="GO:0005783">
    <property type="term" value="C:endoplasmic reticulum"/>
    <property type="evidence" value="ECO:0007669"/>
    <property type="project" value="TreeGrafter"/>
</dbReference>
<organism evidence="1 2">
    <name type="scientific">Rhipicephalus microplus</name>
    <name type="common">Cattle tick</name>
    <name type="synonym">Boophilus microplus</name>
    <dbReference type="NCBI Taxonomy" id="6941"/>
    <lineage>
        <taxon>Eukaryota</taxon>
        <taxon>Metazoa</taxon>
        <taxon>Ecdysozoa</taxon>
        <taxon>Arthropoda</taxon>
        <taxon>Chelicerata</taxon>
        <taxon>Arachnida</taxon>
        <taxon>Acari</taxon>
        <taxon>Parasitiformes</taxon>
        <taxon>Ixodida</taxon>
        <taxon>Ixodoidea</taxon>
        <taxon>Ixodidae</taxon>
        <taxon>Rhipicephalinae</taxon>
        <taxon>Rhipicephalus</taxon>
        <taxon>Boophilus</taxon>
    </lineage>
</organism>
<dbReference type="VEuPathDB" id="VectorBase:LOC119181726"/>
<dbReference type="PANTHER" id="PTHR21650">
    <property type="entry name" value="MEMBRALIN/KINETOCHORE PROTEIN NUF2"/>
    <property type="match status" value="1"/>
</dbReference>
<reference evidence="1" key="1">
    <citation type="journal article" date="2020" name="Cell">
        <title>Large-Scale Comparative Analyses of Tick Genomes Elucidate Their Genetic Diversity and Vector Capacities.</title>
        <authorList>
            <consortium name="Tick Genome and Microbiome Consortium (TIGMIC)"/>
            <person name="Jia N."/>
            <person name="Wang J."/>
            <person name="Shi W."/>
            <person name="Du L."/>
            <person name="Sun Y."/>
            <person name="Zhan W."/>
            <person name="Jiang J.F."/>
            <person name="Wang Q."/>
            <person name="Zhang B."/>
            <person name="Ji P."/>
            <person name="Bell-Sakyi L."/>
            <person name="Cui X.M."/>
            <person name="Yuan T.T."/>
            <person name="Jiang B.G."/>
            <person name="Yang W.F."/>
            <person name="Lam T.T."/>
            <person name="Chang Q.C."/>
            <person name="Ding S.J."/>
            <person name="Wang X.J."/>
            <person name="Zhu J.G."/>
            <person name="Ruan X.D."/>
            <person name="Zhao L."/>
            <person name="Wei J.T."/>
            <person name="Ye R.Z."/>
            <person name="Que T.C."/>
            <person name="Du C.H."/>
            <person name="Zhou Y.H."/>
            <person name="Cheng J.X."/>
            <person name="Dai P.F."/>
            <person name="Guo W.B."/>
            <person name="Han X.H."/>
            <person name="Huang E.J."/>
            <person name="Li L.F."/>
            <person name="Wei W."/>
            <person name="Gao Y.C."/>
            <person name="Liu J.Z."/>
            <person name="Shao H.Z."/>
            <person name="Wang X."/>
            <person name="Wang C.C."/>
            <person name="Yang T.C."/>
            <person name="Huo Q.B."/>
            <person name="Li W."/>
            <person name="Chen H.Y."/>
            <person name="Chen S.E."/>
            <person name="Zhou L.G."/>
            <person name="Ni X.B."/>
            <person name="Tian J.H."/>
            <person name="Sheng Y."/>
            <person name="Liu T."/>
            <person name="Pan Y.S."/>
            <person name="Xia L.Y."/>
            <person name="Li J."/>
            <person name="Zhao F."/>
            <person name="Cao W.C."/>
        </authorList>
    </citation>
    <scope>NUCLEOTIDE SEQUENCE</scope>
    <source>
        <strain evidence="1">Rmic-2018</strain>
    </source>
</reference>
<dbReference type="GO" id="GO:0034976">
    <property type="term" value="P:response to endoplasmic reticulum stress"/>
    <property type="evidence" value="ECO:0007669"/>
    <property type="project" value="TreeGrafter"/>
</dbReference>
<dbReference type="EMBL" id="JABSTU010000003">
    <property type="protein sequence ID" value="KAH8034877.1"/>
    <property type="molecule type" value="Genomic_DNA"/>
</dbReference>